<name>A0A427YQA8_9TREE</name>
<feature type="compositionally biased region" description="Polar residues" evidence="3">
    <location>
        <begin position="15"/>
        <end position="27"/>
    </location>
</feature>
<keyword evidence="2 4" id="KW-0472">Membrane</keyword>
<dbReference type="OrthoDB" id="20273at2759"/>
<dbReference type="GO" id="GO:0098542">
    <property type="term" value="P:defense response to other organism"/>
    <property type="evidence" value="ECO:0007669"/>
    <property type="project" value="InterPro"/>
</dbReference>
<evidence type="ECO:0000256" key="4">
    <source>
        <dbReference type="SAM" id="Phobius"/>
    </source>
</evidence>
<dbReference type="Proteomes" id="UP000279259">
    <property type="component" value="Unassembled WGS sequence"/>
</dbReference>
<keyword evidence="6" id="KW-1185">Reference proteome</keyword>
<sequence length="292" mass="31709">MSHDRYADPYAGSAAYQSHQYQPSHSYADNELQPPEPPYTESGGYQASSSTEKMVDASMGTERLHKGRQGPQQGRSWAEAGPPPRSTGILRMWRKGERGKQWSRGGGARTFLRFCCCSTTLIIILLVSIILAILLYVRPPNLKLNSINIGSSGVTLASNGFSLSLTLGISVANPNWFNVDFKEVSATVRYPGNNTNSFGGGTLYNLDFQGYTDSTFDFPLTLNYSTSIDPNRVILDDLISKCGSSSNQITIDYNLYLKLKILGVTISPTISSDASFACPISASDIESIAGNS</sequence>
<organism evidence="5 6">
    <name type="scientific">Saitozyma podzolica</name>
    <dbReference type="NCBI Taxonomy" id="1890683"/>
    <lineage>
        <taxon>Eukaryota</taxon>
        <taxon>Fungi</taxon>
        <taxon>Dikarya</taxon>
        <taxon>Basidiomycota</taxon>
        <taxon>Agaricomycotina</taxon>
        <taxon>Tremellomycetes</taxon>
        <taxon>Tremellales</taxon>
        <taxon>Trimorphomycetaceae</taxon>
        <taxon>Saitozyma</taxon>
    </lineage>
</organism>
<evidence type="ECO:0008006" key="7">
    <source>
        <dbReference type="Google" id="ProtNLM"/>
    </source>
</evidence>
<dbReference type="PANTHER" id="PTHR31234">
    <property type="entry name" value="LATE EMBRYOGENESIS ABUNDANT (LEA) HYDROXYPROLINE-RICH GLYCOPROTEIN FAMILY"/>
    <property type="match status" value="1"/>
</dbReference>
<evidence type="ECO:0000256" key="1">
    <source>
        <dbReference type="ARBA" id="ARBA00004370"/>
    </source>
</evidence>
<dbReference type="InterPro" id="IPR044839">
    <property type="entry name" value="NDR1-like"/>
</dbReference>
<comment type="subcellular location">
    <subcellularLocation>
        <location evidence="1">Membrane</location>
    </subcellularLocation>
</comment>
<protein>
    <recommendedName>
        <fullName evidence="7">Late embryogenesis abundant protein LEA-2 subgroup domain-containing protein</fullName>
    </recommendedName>
</protein>
<dbReference type="EMBL" id="RSCD01000004">
    <property type="protein sequence ID" value="RSH93282.1"/>
    <property type="molecule type" value="Genomic_DNA"/>
</dbReference>
<dbReference type="Gene3D" id="2.60.40.1820">
    <property type="match status" value="1"/>
</dbReference>
<dbReference type="GO" id="GO:0016020">
    <property type="term" value="C:membrane"/>
    <property type="evidence" value="ECO:0007669"/>
    <property type="project" value="UniProtKB-SubCell"/>
</dbReference>
<keyword evidence="4" id="KW-0812">Transmembrane</keyword>
<gene>
    <name evidence="5" type="ORF">EHS25_007636</name>
</gene>
<reference evidence="5 6" key="1">
    <citation type="submission" date="2018-11" db="EMBL/GenBank/DDBJ databases">
        <title>Genome sequence of Saitozyma podzolica DSM 27192.</title>
        <authorList>
            <person name="Aliyu H."/>
            <person name="Gorte O."/>
            <person name="Ochsenreither K."/>
        </authorList>
    </citation>
    <scope>NUCLEOTIDE SEQUENCE [LARGE SCALE GENOMIC DNA]</scope>
    <source>
        <strain evidence="5 6">DSM 27192</strain>
    </source>
</reference>
<comment type="caution">
    <text evidence="5">The sequence shown here is derived from an EMBL/GenBank/DDBJ whole genome shotgun (WGS) entry which is preliminary data.</text>
</comment>
<feature type="region of interest" description="Disordered" evidence="3">
    <location>
        <begin position="1"/>
        <end position="93"/>
    </location>
</feature>
<evidence type="ECO:0000313" key="5">
    <source>
        <dbReference type="EMBL" id="RSH93282.1"/>
    </source>
</evidence>
<dbReference type="SUPFAM" id="SSF117070">
    <property type="entry name" value="LEA14-like"/>
    <property type="match status" value="1"/>
</dbReference>
<feature type="compositionally biased region" description="Polar residues" evidence="3">
    <location>
        <begin position="43"/>
        <end position="52"/>
    </location>
</feature>
<feature type="transmembrane region" description="Helical" evidence="4">
    <location>
        <begin position="111"/>
        <end position="137"/>
    </location>
</feature>
<evidence type="ECO:0000256" key="3">
    <source>
        <dbReference type="SAM" id="MobiDB-lite"/>
    </source>
</evidence>
<dbReference type="PANTHER" id="PTHR31234:SF2">
    <property type="entry name" value="OS05G0199100 PROTEIN"/>
    <property type="match status" value="1"/>
</dbReference>
<dbReference type="STRING" id="1890683.A0A427YQA8"/>
<keyword evidence="4" id="KW-1133">Transmembrane helix</keyword>
<evidence type="ECO:0000313" key="6">
    <source>
        <dbReference type="Proteomes" id="UP000279259"/>
    </source>
</evidence>
<evidence type="ECO:0000256" key="2">
    <source>
        <dbReference type="ARBA" id="ARBA00023136"/>
    </source>
</evidence>
<dbReference type="AlphaFoldDB" id="A0A427YQA8"/>
<proteinExistence type="predicted"/>
<accession>A0A427YQA8</accession>